<protein>
    <submittedName>
        <fullName evidence="3">DUF3099 family protein</fullName>
    </submittedName>
</protein>
<feature type="region of interest" description="Disordered" evidence="1">
    <location>
        <begin position="1"/>
        <end position="25"/>
    </location>
</feature>
<keyword evidence="4" id="KW-1185">Reference proteome</keyword>
<reference evidence="3 4" key="1">
    <citation type="submission" date="2019-06" db="EMBL/GenBank/DDBJ databases">
        <title>Sequencing the genomes of 1000 actinobacteria strains.</title>
        <authorList>
            <person name="Klenk H.-P."/>
        </authorList>
    </citation>
    <scope>NUCLEOTIDE SEQUENCE [LARGE SCALE GENOMIC DNA]</scope>
    <source>
        <strain evidence="3 4">DSM 18082</strain>
    </source>
</reference>
<dbReference type="RefSeq" id="WP_246092120.1">
    <property type="nucleotide sequence ID" value="NZ_BAAAKX010000002.1"/>
</dbReference>
<evidence type="ECO:0000313" key="4">
    <source>
        <dbReference type="Proteomes" id="UP000319514"/>
    </source>
</evidence>
<dbReference type="Proteomes" id="UP000319514">
    <property type="component" value="Unassembled WGS sequence"/>
</dbReference>
<organism evidence="3 4">
    <name type="scientific">Oryzihumus leptocrescens</name>
    <dbReference type="NCBI Taxonomy" id="297536"/>
    <lineage>
        <taxon>Bacteria</taxon>
        <taxon>Bacillati</taxon>
        <taxon>Actinomycetota</taxon>
        <taxon>Actinomycetes</taxon>
        <taxon>Micrococcales</taxon>
        <taxon>Intrasporangiaceae</taxon>
        <taxon>Oryzihumus</taxon>
    </lineage>
</organism>
<comment type="caution">
    <text evidence="3">The sequence shown here is derived from an EMBL/GenBank/DDBJ whole genome shotgun (WGS) entry which is preliminary data.</text>
</comment>
<keyword evidence="2" id="KW-0472">Membrane</keyword>
<feature type="transmembrane region" description="Helical" evidence="2">
    <location>
        <begin position="33"/>
        <end position="52"/>
    </location>
</feature>
<keyword evidence="2" id="KW-1133">Transmembrane helix</keyword>
<gene>
    <name evidence="3" type="ORF">FB474_1996</name>
</gene>
<name>A0A542ZJR5_9MICO</name>
<dbReference type="EMBL" id="VFOQ01000001">
    <property type="protein sequence ID" value="TQL60601.1"/>
    <property type="molecule type" value="Genomic_DNA"/>
</dbReference>
<accession>A0A542ZJR5</accession>
<dbReference type="Pfam" id="PF11298">
    <property type="entry name" value="DUF3099"/>
    <property type="match status" value="1"/>
</dbReference>
<evidence type="ECO:0000256" key="2">
    <source>
        <dbReference type="SAM" id="Phobius"/>
    </source>
</evidence>
<evidence type="ECO:0000256" key="1">
    <source>
        <dbReference type="SAM" id="MobiDB-lite"/>
    </source>
</evidence>
<proteinExistence type="predicted"/>
<evidence type="ECO:0000313" key="3">
    <source>
        <dbReference type="EMBL" id="TQL60601.1"/>
    </source>
</evidence>
<keyword evidence="2" id="KW-0812">Transmembrane</keyword>
<dbReference type="InterPro" id="IPR021449">
    <property type="entry name" value="DUF3099"/>
</dbReference>
<dbReference type="AlphaFoldDB" id="A0A542ZJR5"/>
<sequence>MRRRSGHPQDPVYSVTSAPESLRDDQSERMRRYLISMGIRTVCFLLSVLAIVVLHWTVVGWTLVAGAVVLPYVAVVMANATRARAVGSVAPVPPADQRQIRERPEDQQ</sequence>
<feature type="transmembrane region" description="Helical" evidence="2">
    <location>
        <begin position="58"/>
        <end position="78"/>
    </location>
</feature>